<dbReference type="PANTHER" id="PTHR30337">
    <property type="entry name" value="COMPONENT OF ATP-DEPENDENT DSDNA EXONUCLEASE"/>
    <property type="match status" value="1"/>
</dbReference>
<dbReference type="InterPro" id="IPR050535">
    <property type="entry name" value="DNA_Repair-Maintenance_Comp"/>
</dbReference>
<protein>
    <recommendedName>
        <fullName evidence="1">Calcineurin-like phosphoesterase domain-containing protein</fullName>
    </recommendedName>
</protein>
<dbReference type="EMBL" id="RCOS01000004">
    <property type="protein sequence ID" value="RSN79066.1"/>
    <property type="molecule type" value="Genomic_DNA"/>
</dbReference>
<dbReference type="RefSeq" id="WP_125670026.1">
    <property type="nucleotide sequence ID" value="NZ_RCOS01000004.1"/>
</dbReference>
<evidence type="ECO:0000313" key="2">
    <source>
        <dbReference type="EMBL" id="RSN79066.1"/>
    </source>
</evidence>
<dbReference type="GO" id="GO:0016787">
    <property type="term" value="F:hydrolase activity"/>
    <property type="evidence" value="ECO:0007669"/>
    <property type="project" value="InterPro"/>
</dbReference>
<accession>A0A429GYV0</accession>
<dbReference type="OrthoDB" id="11638at2157"/>
<dbReference type="Proteomes" id="UP000277582">
    <property type="component" value="Unassembled WGS sequence"/>
</dbReference>
<comment type="caution">
    <text evidence="2">The sequence shown here is derived from an EMBL/GenBank/DDBJ whole genome shotgun (WGS) entry which is preliminary data.</text>
</comment>
<dbReference type="InterPro" id="IPR004843">
    <property type="entry name" value="Calcineurin-like_PHP"/>
</dbReference>
<dbReference type="SUPFAM" id="SSF56300">
    <property type="entry name" value="Metallo-dependent phosphatases"/>
    <property type="match status" value="1"/>
</dbReference>
<keyword evidence="3" id="KW-1185">Reference proteome</keyword>
<proteinExistence type="predicted"/>
<sequence length="422" mass="47760">MGEMVKIGVFADTHVGRSIPNAIADYRRQAFRHAFTQAIDIFIEEGVELVIHAGDLFERRSMTAPDSLFVKEELQRLVDSLGPEVRILMVRGNHDGTPENSTLDYVLHPLAKYLRVLGEETLQGKPNIYESGDLAIIGFGYTPYTSSKLDEIKEAIKEKFNSSKAEHKIFLAHMFVEGQDIPPNVPEYQVAKLDTVKYLGANMVIAGHYHKYILAEKPDLYLLTPGATESIDLSDDSPHGVCILNLDQHVDCKFLPIKPLYRIKNEVIDSEGAVQQPQWFIERAIAAASEFSDMIRKEKEQGILRIALRGFLDGNRFDLEAEIERQMRDISKENSNILHIEVDNDLSELRHVGINIPEHMSREEFLQEVFSILGENLMAQALTLADEVRMALEERASTQTGLLKESDRAPFVEKWLKIMEAG</sequence>
<dbReference type="Pfam" id="PF00149">
    <property type="entry name" value="Metallophos"/>
    <property type="match status" value="1"/>
</dbReference>
<feature type="domain" description="Calcineurin-like phosphoesterase" evidence="1">
    <location>
        <begin position="6"/>
        <end position="212"/>
    </location>
</feature>
<evidence type="ECO:0000259" key="1">
    <source>
        <dbReference type="Pfam" id="PF00149"/>
    </source>
</evidence>
<dbReference type="AlphaFoldDB" id="A0A429GYV0"/>
<evidence type="ECO:0000313" key="3">
    <source>
        <dbReference type="Proteomes" id="UP000277582"/>
    </source>
</evidence>
<reference evidence="2 3" key="1">
    <citation type="submission" date="2018-10" db="EMBL/GenBank/DDBJ databases">
        <title>Co-occurring genomic capacity for anaerobic methane metabolism and dissimilatory sulfite reduction discovered in the Korarchaeota.</title>
        <authorList>
            <person name="Mckay L.J."/>
            <person name="Dlakic M."/>
            <person name="Fields M.W."/>
            <person name="Delmont T.O."/>
            <person name="Eren A.M."/>
            <person name="Jay Z.J."/>
            <person name="Klingelsmith K.B."/>
            <person name="Rusch D.B."/>
            <person name="Inskeep W.P."/>
        </authorList>
    </citation>
    <scope>NUCLEOTIDE SEQUENCE [LARGE SCALE GENOMIC DNA]</scope>
    <source>
        <strain evidence="2 3">MDKW</strain>
    </source>
</reference>
<name>A0A429GYV0_9CREN</name>
<organism evidence="2 3">
    <name type="scientific">Candidatus Methanodesulfokora washburnensis</name>
    <dbReference type="NCBI Taxonomy" id="2478471"/>
    <lineage>
        <taxon>Archaea</taxon>
        <taxon>Thermoproteota</taxon>
        <taxon>Candidatus Korarchaeia</taxon>
        <taxon>Candidatus Korarchaeia incertae sedis</taxon>
        <taxon>Candidatus Methanodesulfokora</taxon>
    </lineage>
</organism>
<gene>
    <name evidence="2" type="ORF">D6D85_00210</name>
</gene>
<dbReference type="InterPro" id="IPR029052">
    <property type="entry name" value="Metallo-depent_PP-like"/>
</dbReference>
<dbReference type="Gene3D" id="3.60.21.10">
    <property type="match status" value="1"/>
</dbReference>